<evidence type="ECO:0008006" key="5">
    <source>
        <dbReference type="Google" id="ProtNLM"/>
    </source>
</evidence>
<proteinExistence type="predicted"/>
<dbReference type="SUPFAM" id="SSF58113">
    <property type="entry name" value="Apolipoprotein A-I"/>
    <property type="match status" value="1"/>
</dbReference>
<evidence type="ECO:0000313" key="3">
    <source>
        <dbReference type="EMBL" id="MFD1882376.1"/>
    </source>
</evidence>
<protein>
    <recommendedName>
        <fullName evidence="5">Phasin protein</fullName>
    </recommendedName>
</protein>
<evidence type="ECO:0000313" key="4">
    <source>
        <dbReference type="Proteomes" id="UP001597213"/>
    </source>
</evidence>
<organism evidence="3 4">
    <name type="scientific">Paracoccus pacificus</name>
    <dbReference type="NCBI Taxonomy" id="1463598"/>
    <lineage>
        <taxon>Bacteria</taxon>
        <taxon>Pseudomonadati</taxon>
        <taxon>Pseudomonadota</taxon>
        <taxon>Alphaproteobacteria</taxon>
        <taxon>Rhodobacterales</taxon>
        <taxon>Paracoccaceae</taxon>
        <taxon>Paracoccus</taxon>
    </lineage>
</organism>
<feature type="compositionally biased region" description="Basic and acidic residues" evidence="2">
    <location>
        <begin position="65"/>
        <end position="78"/>
    </location>
</feature>
<dbReference type="RefSeq" id="WP_379142954.1">
    <property type="nucleotide sequence ID" value="NZ_JBHUEN010000032.1"/>
</dbReference>
<accession>A0ABW4R8F5</accession>
<evidence type="ECO:0000256" key="1">
    <source>
        <dbReference type="SAM" id="Coils"/>
    </source>
</evidence>
<keyword evidence="4" id="KW-1185">Reference proteome</keyword>
<comment type="caution">
    <text evidence="3">The sequence shown here is derived from an EMBL/GenBank/DDBJ whole genome shotgun (WGS) entry which is preliminary data.</text>
</comment>
<keyword evidence="1" id="KW-0175">Coiled coil</keyword>
<feature type="region of interest" description="Disordered" evidence="2">
    <location>
        <begin position="59"/>
        <end position="78"/>
    </location>
</feature>
<gene>
    <name evidence="3" type="ORF">ACFSCT_11685</name>
</gene>
<dbReference type="EMBL" id="JBHUEN010000032">
    <property type="protein sequence ID" value="MFD1882376.1"/>
    <property type="molecule type" value="Genomic_DNA"/>
</dbReference>
<name>A0ABW4R8F5_9RHOB</name>
<feature type="coiled-coil region" evidence="1">
    <location>
        <begin position="107"/>
        <end position="164"/>
    </location>
</feature>
<sequence length="170" mass="19018">MLINVSRRPEAGVFEVGVFTGGMSMKLSDMFASLARNAQSFEKKVAQWQEDLSDRSDELMASAKQWRESAEQRQKDLDQQIKGYFDDASEQVKAQWAKSKADWDKDVDRIKAKAEEMRVAAKDMHEEDVADWSEAYAANMVAYAQQAQEEASKAVAAAAEARAKADSKKA</sequence>
<evidence type="ECO:0000256" key="2">
    <source>
        <dbReference type="SAM" id="MobiDB-lite"/>
    </source>
</evidence>
<dbReference type="Proteomes" id="UP001597213">
    <property type="component" value="Unassembled WGS sequence"/>
</dbReference>
<reference evidence="4" key="1">
    <citation type="journal article" date="2019" name="Int. J. Syst. Evol. Microbiol.">
        <title>The Global Catalogue of Microorganisms (GCM) 10K type strain sequencing project: providing services to taxonomists for standard genome sequencing and annotation.</title>
        <authorList>
            <consortium name="The Broad Institute Genomics Platform"/>
            <consortium name="The Broad Institute Genome Sequencing Center for Infectious Disease"/>
            <person name="Wu L."/>
            <person name="Ma J."/>
        </authorList>
    </citation>
    <scope>NUCLEOTIDE SEQUENCE [LARGE SCALE GENOMIC DNA]</scope>
    <source>
        <strain evidence="4">CCUG 56029</strain>
    </source>
</reference>